<dbReference type="EMBL" id="CAJVQB010153563">
    <property type="protein sequence ID" value="CAG8855831.1"/>
    <property type="molecule type" value="Genomic_DNA"/>
</dbReference>
<comment type="caution">
    <text evidence="1">The sequence shown here is derived from an EMBL/GenBank/DDBJ whole genome shotgun (WGS) entry which is preliminary data.</text>
</comment>
<proteinExistence type="predicted"/>
<name>A0ABN7XM04_GIGMA</name>
<gene>
    <name evidence="1" type="ORF">GMARGA_LOCUS44652</name>
</gene>
<organism evidence="1 2">
    <name type="scientific">Gigaspora margarita</name>
    <dbReference type="NCBI Taxonomy" id="4874"/>
    <lineage>
        <taxon>Eukaryota</taxon>
        <taxon>Fungi</taxon>
        <taxon>Fungi incertae sedis</taxon>
        <taxon>Mucoromycota</taxon>
        <taxon>Glomeromycotina</taxon>
        <taxon>Glomeromycetes</taxon>
        <taxon>Diversisporales</taxon>
        <taxon>Gigasporaceae</taxon>
        <taxon>Gigaspora</taxon>
    </lineage>
</organism>
<evidence type="ECO:0000313" key="2">
    <source>
        <dbReference type="Proteomes" id="UP000789901"/>
    </source>
</evidence>
<feature type="non-terminal residue" evidence="1">
    <location>
        <position position="149"/>
    </location>
</feature>
<feature type="non-terminal residue" evidence="1">
    <location>
        <position position="1"/>
    </location>
</feature>
<protein>
    <submittedName>
        <fullName evidence="1">30852_t:CDS:1</fullName>
    </submittedName>
</protein>
<keyword evidence="2" id="KW-1185">Reference proteome</keyword>
<sequence>VTSKTSLSKLVSVLDSHLAQESMYIRYNNWSIAHVQLTHITASAQLLPEVDKWLAEFLTAPVLSLQRAKIAEALWYSTKLVFKKSINISLPQEQSEVNFYEDLDDFPATNINEIISSLSTLSIQEIWETTRYQASHKNYVIILNNGNHI</sequence>
<accession>A0ABN7XM04</accession>
<dbReference type="Proteomes" id="UP000789901">
    <property type="component" value="Unassembled WGS sequence"/>
</dbReference>
<evidence type="ECO:0000313" key="1">
    <source>
        <dbReference type="EMBL" id="CAG8855831.1"/>
    </source>
</evidence>
<reference evidence="1 2" key="1">
    <citation type="submission" date="2021-06" db="EMBL/GenBank/DDBJ databases">
        <authorList>
            <person name="Kallberg Y."/>
            <person name="Tangrot J."/>
            <person name="Rosling A."/>
        </authorList>
    </citation>
    <scope>NUCLEOTIDE SEQUENCE [LARGE SCALE GENOMIC DNA]</scope>
    <source>
        <strain evidence="1 2">120-4 pot B 10/14</strain>
    </source>
</reference>